<dbReference type="CDD" id="cd17546">
    <property type="entry name" value="REC_hyHK_CKI1_RcsC-like"/>
    <property type="match status" value="1"/>
</dbReference>
<proteinExistence type="predicted"/>
<keyword evidence="5" id="KW-0808">Transferase</keyword>
<keyword evidence="8" id="KW-0812">Transmembrane</keyword>
<dbReference type="CDD" id="cd00082">
    <property type="entry name" value="HisKA"/>
    <property type="match status" value="1"/>
</dbReference>
<evidence type="ECO:0000313" key="11">
    <source>
        <dbReference type="EMBL" id="GAA1156875.1"/>
    </source>
</evidence>
<dbReference type="PROSITE" id="PS50109">
    <property type="entry name" value="HIS_KIN"/>
    <property type="match status" value="1"/>
</dbReference>
<dbReference type="SUPFAM" id="SSF52172">
    <property type="entry name" value="CheY-like"/>
    <property type="match status" value="2"/>
</dbReference>
<keyword evidence="8" id="KW-0472">Membrane</keyword>
<evidence type="ECO:0000256" key="8">
    <source>
        <dbReference type="SAM" id="Phobius"/>
    </source>
</evidence>
<feature type="transmembrane region" description="Helical" evidence="8">
    <location>
        <begin position="141"/>
        <end position="161"/>
    </location>
</feature>
<evidence type="ECO:0000256" key="4">
    <source>
        <dbReference type="ARBA" id="ARBA00022553"/>
    </source>
</evidence>
<feature type="transmembrane region" description="Helical" evidence="8">
    <location>
        <begin position="78"/>
        <end position="97"/>
    </location>
</feature>
<evidence type="ECO:0000256" key="6">
    <source>
        <dbReference type="ARBA" id="ARBA00023012"/>
    </source>
</evidence>
<keyword evidence="4 7" id="KW-0597">Phosphoprotein</keyword>
<dbReference type="PANTHER" id="PTHR45339">
    <property type="entry name" value="HYBRID SIGNAL TRANSDUCTION HISTIDINE KINASE J"/>
    <property type="match status" value="1"/>
</dbReference>
<evidence type="ECO:0000259" key="9">
    <source>
        <dbReference type="PROSITE" id="PS50109"/>
    </source>
</evidence>
<feature type="domain" description="Response regulatory" evidence="10">
    <location>
        <begin position="702"/>
        <end position="819"/>
    </location>
</feature>
<comment type="subcellular location">
    <subcellularLocation>
        <location evidence="2">Cell membrane</location>
    </subcellularLocation>
</comment>
<feature type="modified residue" description="4-aspartylphosphate" evidence="7">
    <location>
        <position position="614"/>
    </location>
</feature>
<dbReference type="InterPro" id="IPR003661">
    <property type="entry name" value="HisK_dim/P_dom"/>
</dbReference>
<dbReference type="InterPro" id="IPR001789">
    <property type="entry name" value="Sig_transdc_resp-reg_receiver"/>
</dbReference>
<dbReference type="CDD" id="cd16922">
    <property type="entry name" value="HATPase_EvgS-ArcB-TorS-like"/>
    <property type="match status" value="1"/>
</dbReference>
<dbReference type="InterPro" id="IPR003594">
    <property type="entry name" value="HATPase_dom"/>
</dbReference>
<feature type="transmembrane region" description="Helical" evidence="8">
    <location>
        <begin position="16"/>
        <end position="34"/>
    </location>
</feature>
<accession>A0ABP4F569</accession>
<evidence type="ECO:0000256" key="5">
    <source>
        <dbReference type="ARBA" id="ARBA00022777"/>
    </source>
</evidence>
<keyword evidence="6" id="KW-0902">Two-component regulatory system</keyword>
<dbReference type="EMBL" id="BAAAJE010000023">
    <property type="protein sequence ID" value="GAA1156875.1"/>
    <property type="molecule type" value="Genomic_DNA"/>
</dbReference>
<reference evidence="12" key="1">
    <citation type="journal article" date="2019" name="Int. J. Syst. Evol. Microbiol.">
        <title>The Global Catalogue of Microorganisms (GCM) 10K type strain sequencing project: providing services to taxonomists for standard genome sequencing and annotation.</title>
        <authorList>
            <consortium name="The Broad Institute Genomics Platform"/>
            <consortium name="The Broad Institute Genome Sequencing Center for Infectious Disease"/>
            <person name="Wu L."/>
            <person name="Ma J."/>
        </authorList>
    </citation>
    <scope>NUCLEOTIDE SEQUENCE [LARGE SCALE GENOMIC DNA]</scope>
    <source>
        <strain evidence="12">JCM 11813</strain>
    </source>
</reference>
<dbReference type="Gene3D" id="3.40.50.2300">
    <property type="match status" value="2"/>
</dbReference>
<feature type="domain" description="Response regulatory" evidence="10">
    <location>
        <begin position="560"/>
        <end position="680"/>
    </location>
</feature>
<dbReference type="Pfam" id="PF00072">
    <property type="entry name" value="Response_reg"/>
    <property type="match status" value="2"/>
</dbReference>
<dbReference type="Gene3D" id="3.30.565.10">
    <property type="entry name" value="Histidine kinase-like ATPase, C-terminal domain"/>
    <property type="match status" value="1"/>
</dbReference>
<feature type="transmembrane region" description="Helical" evidence="8">
    <location>
        <begin position="268"/>
        <end position="287"/>
    </location>
</feature>
<evidence type="ECO:0000256" key="2">
    <source>
        <dbReference type="ARBA" id="ARBA00004236"/>
    </source>
</evidence>
<keyword evidence="8" id="KW-1133">Transmembrane helix</keyword>
<dbReference type="Gene3D" id="1.10.287.130">
    <property type="match status" value="1"/>
</dbReference>
<sequence>MVVVHLVSPLTSFGDITYLVGVWLGPALAIYGVATAPAVRRLVPILVGAGVTASAVGDLIWSIEYWTGPEPEVSAADVPYLLSYLGLGAAVVVVTTVRRGRSWRVDVDAVIDALTVIVVSVLLFWTFSIHDIAADQSASPFVRLVWATYPVLDAVLLALVLRAMLSRTSREAIGIPFAAGVGCWLASDIGYLVLEADGLVAAVLDVGWMLGSLLLASATLRAAAPPEDVDAEDAPAHPLRKLGIAIGPLLVPPVLLLTNAVLSRDPKAVAVLVSMFALVALAFVRTARLLRSEARARAELAAARDAALEGSRAKSAFLATMSHEIRTPMNGVIGLTDLLLTTQLDERQRQYADGVQTAGRALLSIINDILDFSKVEAGRVELEEIDFDLVRLVEDVAELVAEPAREKGLELLAYCSPEVPAALRGDPARIRQVLLNLAGNAVKFTPSGEVVVRAQLESRPDARLVVRFEVVDTGVGVPEEHRAYLFEPFSQADTSTTREYGGTGLGLAISRQLVEAMGGEMGVTSTVGQGSTFWATVPLQAAVDPASLPPSTTEGLDGLRVLVVDDNHTNRVILHDQLAAWGMTVDTVDGGPAALAALLAAVRERRPYDLGVLDLCMPGMDGLELGRRIAASPELAGTPLVLLTSGPDIGLTEAQAAGIGAALTKPVALSRLRTTLGGLVAVQAARPRAAAAEPTPSPCRGRVLVVEDGEINQLVATGILESLGYQAECADDGYGALEALASTAYDAVLMDVQMPNMDGYEATAEIRRREGTDRHTPIIAMTASAIEGDRERCLAAGMDDYVSKPVDRASVDAALARWVATS</sequence>
<dbReference type="SMART" id="SM00388">
    <property type="entry name" value="HisKA"/>
    <property type="match status" value="1"/>
</dbReference>
<dbReference type="PROSITE" id="PS50110">
    <property type="entry name" value="RESPONSE_REGULATORY"/>
    <property type="match status" value="2"/>
</dbReference>
<dbReference type="SUPFAM" id="SSF47384">
    <property type="entry name" value="Homodimeric domain of signal transducing histidine kinase"/>
    <property type="match status" value="1"/>
</dbReference>
<keyword evidence="12" id="KW-1185">Reference proteome</keyword>
<keyword evidence="5" id="KW-0418">Kinase</keyword>
<gene>
    <name evidence="11" type="ORF">GCM10009606_38590</name>
</gene>
<evidence type="ECO:0000256" key="3">
    <source>
        <dbReference type="ARBA" id="ARBA00012438"/>
    </source>
</evidence>
<dbReference type="InterPro" id="IPR005467">
    <property type="entry name" value="His_kinase_dom"/>
</dbReference>
<dbReference type="Pfam" id="PF02518">
    <property type="entry name" value="HATPase_c"/>
    <property type="match status" value="1"/>
</dbReference>
<dbReference type="InterPro" id="IPR036097">
    <property type="entry name" value="HisK_dim/P_sf"/>
</dbReference>
<name>A0ABP4F569_9ACTN</name>
<dbReference type="InterPro" id="IPR011006">
    <property type="entry name" value="CheY-like_superfamily"/>
</dbReference>
<dbReference type="EC" id="2.7.13.3" evidence="3"/>
<dbReference type="SMART" id="SM00448">
    <property type="entry name" value="REC"/>
    <property type="match status" value="2"/>
</dbReference>
<dbReference type="Pfam" id="PF00512">
    <property type="entry name" value="HisKA"/>
    <property type="match status" value="1"/>
</dbReference>
<feature type="modified residue" description="4-aspartylphosphate" evidence="7">
    <location>
        <position position="751"/>
    </location>
</feature>
<evidence type="ECO:0000256" key="1">
    <source>
        <dbReference type="ARBA" id="ARBA00000085"/>
    </source>
</evidence>
<feature type="domain" description="Histidine kinase" evidence="9">
    <location>
        <begin position="320"/>
        <end position="541"/>
    </location>
</feature>
<feature type="transmembrane region" description="Helical" evidence="8">
    <location>
        <begin position="46"/>
        <end position="66"/>
    </location>
</feature>
<feature type="transmembrane region" description="Helical" evidence="8">
    <location>
        <begin position="242"/>
        <end position="262"/>
    </location>
</feature>
<dbReference type="SMART" id="SM00387">
    <property type="entry name" value="HATPase_c"/>
    <property type="match status" value="1"/>
</dbReference>
<organism evidence="11 12">
    <name type="scientific">Nocardioides aquiterrae</name>
    <dbReference type="NCBI Taxonomy" id="203799"/>
    <lineage>
        <taxon>Bacteria</taxon>
        <taxon>Bacillati</taxon>
        <taxon>Actinomycetota</taxon>
        <taxon>Actinomycetes</taxon>
        <taxon>Propionibacteriales</taxon>
        <taxon>Nocardioidaceae</taxon>
        <taxon>Nocardioides</taxon>
    </lineage>
</organism>
<feature type="transmembrane region" description="Helical" evidence="8">
    <location>
        <begin position="173"/>
        <end position="193"/>
    </location>
</feature>
<dbReference type="InterPro" id="IPR004358">
    <property type="entry name" value="Sig_transdc_His_kin-like_C"/>
</dbReference>
<evidence type="ECO:0000259" key="10">
    <source>
        <dbReference type="PROSITE" id="PS50110"/>
    </source>
</evidence>
<dbReference type="InterPro" id="IPR036890">
    <property type="entry name" value="HATPase_C_sf"/>
</dbReference>
<evidence type="ECO:0000256" key="7">
    <source>
        <dbReference type="PROSITE-ProRule" id="PRU00169"/>
    </source>
</evidence>
<feature type="transmembrane region" description="Helical" evidence="8">
    <location>
        <begin position="109"/>
        <end position="129"/>
    </location>
</feature>
<evidence type="ECO:0000313" key="12">
    <source>
        <dbReference type="Proteomes" id="UP001499979"/>
    </source>
</evidence>
<dbReference type="PRINTS" id="PR00344">
    <property type="entry name" value="BCTRLSENSOR"/>
</dbReference>
<comment type="caution">
    <text evidence="11">The sequence shown here is derived from an EMBL/GenBank/DDBJ whole genome shotgun (WGS) entry which is preliminary data.</text>
</comment>
<protein>
    <recommendedName>
        <fullName evidence="3">histidine kinase</fullName>
        <ecNumber evidence="3">2.7.13.3</ecNumber>
    </recommendedName>
</protein>
<comment type="catalytic activity">
    <reaction evidence="1">
        <text>ATP + protein L-histidine = ADP + protein N-phospho-L-histidine.</text>
        <dbReference type="EC" id="2.7.13.3"/>
    </reaction>
</comment>
<dbReference type="SUPFAM" id="SSF55874">
    <property type="entry name" value="ATPase domain of HSP90 chaperone/DNA topoisomerase II/histidine kinase"/>
    <property type="match status" value="1"/>
</dbReference>
<dbReference type="Proteomes" id="UP001499979">
    <property type="component" value="Unassembled WGS sequence"/>
</dbReference>
<dbReference type="PANTHER" id="PTHR45339:SF1">
    <property type="entry name" value="HYBRID SIGNAL TRANSDUCTION HISTIDINE KINASE J"/>
    <property type="match status" value="1"/>
</dbReference>